<organism evidence="2 3">
    <name type="scientific">Arachidicoccus ginsenosidivorans</name>
    <dbReference type="NCBI Taxonomy" id="496057"/>
    <lineage>
        <taxon>Bacteria</taxon>
        <taxon>Pseudomonadati</taxon>
        <taxon>Bacteroidota</taxon>
        <taxon>Chitinophagia</taxon>
        <taxon>Chitinophagales</taxon>
        <taxon>Chitinophagaceae</taxon>
        <taxon>Arachidicoccus</taxon>
    </lineage>
</organism>
<dbReference type="InterPro" id="IPR010982">
    <property type="entry name" value="Lambda_DNA-bd_dom_sf"/>
</dbReference>
<name>A0A5B8VK56_9BACT</name>
<evidence type="ECO:0000313" key="2">
    <source>
        <dbReference type="EMBL" id="QEC71006.1"/>
    </source>
</evidence>
<dbReference type="PROSITE" id="PS50943">
    <property type="entry name" value="HTH_CROC1"/>
    <property type="match status" value="1"/>
</dbReference>
<dbReference type="AlphaFoldDB" id="A0A5B8VK56"/>
<accession>A0A5B8VK56</accession>
<dbReference type="SUPFAM" id="SSF47413">
    <property type="entry name" value="lambda repressor-like DNA-binding domains"/>
    <property type="match status" value="1"/>
</dbReference>
<dbReference type="OrthoDB" id="1029660at2"/>
<gene>
    <name evidence="2" type="ORF">FSB73_04235</name>
</gene>
<keyword evidence="3" id="KW-1185">Reference proteome</keyword>
<dbReference type="RefSeq" id="WP_146780265.1">
    <property type="nucleotide sequence ID" value="NZ_CP042434.1"/>
</dbReference>
<dbReference type="CDD" id="cd00093">
    <property type="entry name" value="HTH_XRE"/>
    <property type="match status" value="1"/>
</dbReference>
<feature type="domain" description="HTH cro/C1-type" evidence="1">
    <location>
        <begin position="11"/>
        <end position="76"/>
    </location>
</feature>
<dbReference type="Gene3D" id="1.10.260.40">
    <property type="entry name" value="lambda repressor-like DNA-binding domains"/>
    <property type="match status" value="1"/>
</dbReference>
<dbReference type="GO" id="GO:0003677">
    <property type="term" value="F:DNA binding"/>
    <property type="evidence" value="ECO:0007669"/>
    <property type="project" value="InterPro"/>
</dbReference>
<dbReference type="InterPro" id="IPR001387">
    <property type="entry name" value="Cro/C1-type_HTH"/>
</dbReference>
<proteinExistence type="predicted"/>
<dbReference type="EMBL" id="CP042434">
    <property type="protein sequence ID" value="QEC71006.1"/>
    <property type="molecule type" value="Genomic_DNA"/>
</dbReference>
<evidence type="ECO:0000259" key="1">
    <source>
        <dbReference type="PROSITE" id="PS50943"/>
    </source>
</evidence>
<reference evidence="2 3" key="1">
    <citation type="journal article" date="2017" name="Int. J. Syst. Evol. Microbiol.">
        <title>Arachidicoccus ginsenosidivorans sp. nov., with ginsenoside-converting activity isolated from ginseng cultivating soil.</title>
        <authorList>
            <person name="Siddiqi M.Z."/>
            <person name="Aslam Z."/>
            <person name="Im W.T."/>
        </authorList>
    </citation>
    <scope>NUCLEOTIDE SEQUENCE [LARGE SCALE GENOMIC DNA]</scope>
    <source>
        <strain evidence="2 3">Gsoil 809</strain>
    </source>
</reference>
<sequence length="126" mass="14081">MKTIQHQGSIIKRLRENFGYSQEAIAAFLGVKKELVNCYEAASEVLAEKSIEEPLEISLDILEKLADLFGVDVAIFYTDNIDTALSESVCPVSDIPHKVVDLKAIAAFNRIIKNYQRIVLLEKNNA</sequence>
<dbReference type="Proteomes" id="UP000321291">
    <property type="component" value="Chromosome"/>
</dbReference>
<evidence type="ECO:0000313" key="3">
    <source>
        <dbReference type="Proteomes" id="UP000321291"/>
    </source>
</evidence>
<protein>
    <submittedName>
        <fullName evidence="2">Helix-turn-helix transcriptional regulator</fullName>
    </submittedName>
</protein>
<dbReference type="SMART" id="SM00530">
    <property type="entry name" value="HTH_XRE"/>
    <property type="match status" value="1"/>
</dbReference>
<dbReference type="KEGG" id="agi:FSB73_04235"/>